<sequence>MVSVELDHVPVADLAESRFVRRARAHAALEAAKWSSGRWARCRPRTPF</sequence>
<organism evidence="1 2">
    <name type="scientific">Streptomyces lividans 1326</name>
    <dbReference type="NCBI Taxonomy" id="1200984"/>
    <lineage>
        <taxon>Bacteria</taxon>
        <taxon>Bacillati</taxon>
        <taxon>Actinomycetota</taxon>
        <taxon>Actinomycetes</taxon>
        <taxon>Kitasatosporales</taxon>
        <taxon>Streptomycetaceae</taxon>
        <taxon>Streptomyces</taxon>
    </lineage>
</organism>
<proteinExistence type="predicted"/>
<dbReference type="AlphaFoldDB" id="A0A7U9DJ41"/>
<evidence type="ECO:0000313" key="2">
    <source>
        <dbReference type="Proteomes" id="UP000014062"/>
    </source>
</evidence>
<reference evidence="2" key="1">
    <citation type="journal article" date="2013" name="Genome Biol. Evol.">
        <title>The genome sequence of Streptomyces lividans 66 reveals a novel tRNA-dependent peptide biosynthetic system within a metal-related genomic island.</title>
        <authorList>
            <person name="Cruz-Morales P."/>
            <person name="Vijgenboom E."/>
            <person name="Iruegas-Bocardo F."/>
            <person name="Girard G."/>
            <person name="Yanez-Guerra L.A."/>
            <person name="Ramos-Aboites H.E."/>
            <person name="Pernodet J.L."/>
            <person name="Anne J."/>
            <person name="van Wezel G.P."/>
            <person name="Barona-Gomez F."/>
        </authorList>
    </citation>
    <scope>NUCLEOTIDE SEQUENCE [LARGE SCALE GENOMIC DNA]</scope>
    <source>
        <strain evidence="2">1326</strain>
    </source>
</reference>
<protein>
    <submittedName>
        <fullName evidence="1">Uncharacterized protein</fullName>
    </submittedName>
</protein>
<evidence type="ECO:0000313" key="1">
    <source>
        <dbReference type="EMBL" id="EOY44914.1"/>
    </source>
</evidence>
<dbReference type="EMBL" id="CM001889">
    <property type="protein sequence ID" value="EOY44914.1"/>
    <property type="molecule type" value="Genomic_DNA"/>
</dbReference>
<gene>
    <name evidence="1" type="ORF">SLI_0195</name>
</gene>
<accession>A0A7U9DJ41</accession>
<name>A0A7U9DJ41_STRLI</name>
<dbReference type="Proteomes" id="UP000014062">
    <property type="component" value="Chromosome"/>
</dbReference>